<gene>
    <name evidence="2" type="ORF">FB45DRAFT_941228</name>
</gene>
<dbReference type="SMART" id="SM00028">
    <property type="entry name" value="TPR"/>
    <property type="match status" value="8"/>
</dbReference>
<protein>
    <recommendedName>
        <fullName evidence="1">Anaphase-promoting complex subunit 5 domain-containing protein</fullName>
    </recommendedName>
</protein>
<dbReference type="Pfam" id="PF12862">
    <property type="entry name" value="ANAPC5"/>
    <property type="match status" value="1"/>
</dbReference>
<dbReference type="SUPFAM" id="SSF48452">
    <property type="entry name" value="TPR-like"/>
    <property type="match status" value="5"/>
</dbReference>
<keyword evidence="3" id="KW-1185">Reference proteome</keyword>
<dbReference type="InterPro" id="IPR026000">
    <property type="entry name" value="Apc5_dom"/>
</dbReference>
<dbReference type="PANTHER" id="PTHR19959:SF119">
    <property type="entry name" value="FUNGAL LIPASE-LIKE DOMAIN-CONTAINING PROTEIN"/>
    <property type="match status" value="1"/>
</dbReference>
<evidence type="ECO:0000259" key="1">
    <source>
        <dbReference type="Pfam" id="PF12862"/>
    </source>
</evidence>
<organism evidence="2 3">
    <name type="scientific">Roridomyces roridus</name>
    <dbReference type="NCBI Taxonomy" id="1738132"/>
    <lineage>
        <taxon>Eukaryota</taxon>
        <taxon>Fungi</taxon>
        <taxon>Dikarya</taxon>
        <taxon>Basidiomycota</taxon>
        <taxon>Agaricomycotina</taxon>
        <taxon>Agaricomycetes</taxon>
        <taxon>Agaricomycetidae</taxon>
        <taxon>Agaricales</taxon>
        <taxon>Marasmiineae</taxon>
        <taxon>Mycenaceae</taxon>
        <taxon>Roridomyces</taxon>
    </lineage>
</organism>
<evidence type="ECO:0000313" key="2">
    <source>
        <dbReference type="EMBL" id="KAJ7611180.1"/>
    </source>
</evidence>
<comment type="caution">
    <text evidence="2">The sequence shown here is derived from an EMBL/GenBank/DDBJ whole genome shotgun (WGS) entry which is preliminary data.</text>
</comment>
<reference evidence="2" key="1">
    <citation type="submission" date="2023-03" db="EMBL/GenBank/DDBJ databases">
        <title>Massive genome expansion in bonnet fungi (Mycena s.s.) driven by repeated elements and novel gene families across ecological guilds.</title>
        <authorList>
            <consortium name="Lawrence Berkeley National Laboratory"/>
            <person name="Harder C.B."/>
            <person name="Miyauchi S."/>
            <person name="Viragh M."/>
            <person name="Kuo A."/>
            <person name="Thoen E."/>
            <person name="Andreopoulos B."/>
            <person name="Lu D."/>
            <person name="Skrede I."/>
            <person name="Drula E."/>
            <person name="Henrissat B."/>
            <person name="Morin E."/>
            <person name="Kohler A."/>
            <person name="Barry K."/>
            <person name="LaButti K."/>
            <person name="Morin E."/>
            <person name="Salamov A."/>
            <person name="Lipzen A."/>
            <person name="Mereny Z."/>
            <person name="Hegedus B."/>
            <person name="Baldrian P."/>
            <person name="Stursova M."/>
            <person name="Weitz H."/>
            <person name="Taylor A."/>
            <person name="Grigoriev I.V."/>
            <person name="Nagy L.G."/>
            <person name="Martin F."/>
            <person name="Kauserud H."/>
        </authorList>
    </citation>
    <scope>NUCLEOTIDE SEQUENCE</scope>
    <source>
        <strain evidence="2">9284</strain>
    </source>
</reference>
<proteinExistence type="predicted"/>
<dbReference type="PANTHER" id="PTHR19959">
    <property type="entry name" value="KINESIN LIGHT CHAIN"/>
    <property type="match status" value="1"/>
</dbReference>
<dbReference type="AlphaFoldDB" id="A0AAD7F9W0"/>
<dbReference type="Pfam" id="PF13424">
    <property type="entry name" value="TPR_12"/>
    <property type="match status" value="2"/>
</dbReference>
<dbReference type="Pfam" id="PF13374">
    <property type="entry name" value="TPR_10"/>
    <property type="match status" value="1"/>
</dbReference>
<accession>A0AAD7F9W0</accession>
<dbReference type="InterPro" id="IPR019734">
    <property type="entry name" value="TPR_rpt"/>
</dbReference>
<name>A0AAD7F9W0_9AGAR</name>
<evidence type="ECO:0000313" key="3">
    <source>
        <dbReference type="Proteomes" id="UP001221142"/>
    </source>
</evidence>
<feature type="domain" description="Anaphase-promoting complex subunit 5" evidence="1">
    <location>
        <begin position="570"/>
        <end position="610"/>
    </location>
</feature>
<dbReference type="EMBL" id="JARKIF010000033">
    <property type="protein sequence ID" value="KAJ7611180.1"/>
    <property type="molecule type" value="Genomic_DNA"/>
</dbReference>
<dbReference type="Gene3D" id="1.25.40.10">
    <property type="entry name" value="Tetratricopeptide repeat domain"/>
    <property type="match status" value="5"/>
</dbReference>
<dbReference type="Proteomes" id="UP001221142">
    <property type="component" value="Unassembled WGS sequence"/>
</dbReference>
<sequence length="888" mass="96191">MFRLFKDAAKAIEEAVDQLIEPTPGANTTKQKRAIDLHHEGVKLSKAGKREEALRVNAQAVELIRGLLSSSNDLLSTSDATNLRMVLVKTLRNMGLALAQAGVHEDSIKLYREAADVARTLPPSTDELSAALRGMAKALRALGRLEEADKADQKAIRVWRNLAAKEPSDPDALEHLAGALNDWGVALGQEHRAKDAIPPAEEAVQLFRQLAETSPSPETVDRLAVALNSLGGHLTAVGRFDEALTRGQEVLDLRRSAGAPAQLASALHNISSLYWDVGRNGNALQAIQEAVDVRRELVTTDPTMTPSLASSLDVLAINLSEMPGRVDDALRVYDEAVQLRRQEAARDASTANLKALGSALLTYGKLLKRPGRYADALVVGGEAVTLFDGFVEAHPDVTRELATALEQHALELAGAGKQEDAITAAQRATELFRTLAESDASDPVATTDLTFSLYYLGIFLRGANRPEDALRIEEEADSLRRTIPDETDLVVALDLSLALNDLVTDLMSFDAYEELGTLRLEASVRQGLPNVLAALRVHYTKVRRYEDALGVAEELVGIRRSQMGVGGNSQVEAKLLDVALLGLEESLRALGRHDEALSVVEEKVALCRETDPGSAELANSLDHLASELHRLDGREEEAVKAGRDALALRRALPPTDSIGSLILAQGLENLGVHLRMPGHYEESLSLAQESVDLFRTIVASNPNLGDLRLRSPRNLLTTWFAHALENLAYSLIAVGRAEDAVHAASESIELYHSCVGAGDFGKLELKAGLATVLSAHAIFLKTVDRLEEAGFAESEATHIFAGLTKVDAEITARSLRGLARDLRSVGRREEAMRVQEEVVGLYRTVTETRPGLMRLRVEALRQLGKDLRGLAREEEAVRVDEEIAGLGG</sequence>
<dbReference type="InterPro" id="IPR011990">
    <property type="entry name" value="TPR-like_helical_dom_sf"/>
</dbReference>